<evidence type="ECO:0000256" key="4">
    <source>
        <dbReference type="ARBA" id="ARBA00022475"/>
    </source>
</evidence>
<dbReference type="FunFam" id="1.25.40.610:FF:000003">
    <property type="entry name" value="adhesion G protein-coupled receptor L3"/>
    <property type="match status" value="1"/>
</dbReference>
<gene>
    <name evidence="36" type="primary">ADGRL3</name>
</gene>
<dbReference type="CDD" id="cd16005">
    <property type="entry name" value="7tmB2_Latrophilin-3"/>
    <property type="match status" value="1"/>
</dbReference>
<feature type="region of interest" description="Disordered" evidence="28">
    <location>
        <begin position="1413"/>
        <end position="1443"/>
    </location>
</feature>
<feature type="transmembrane region" description="Helical" evidence="29">
    <location>
        <begin position="1076"/>
        <end position="1099"/>
    </location>
</feature>
<evidence type="ECO:0000256" key="16">
    <source>
        <dbReference type="ARBA" id="ARBA00023170"/>
    </source>
</evidence>
<dbReference type="Gene3D" id="1.25.40.610">
    <property type="match status" value="1"/>
</dbReference>
<dbReference type="HOGENOM" id="CLU_002753_0_2_1"/>
<dbReference type="PROSITE" id="PS50261">
    <property type="entry name" value="G_PROTEIN_RECEP_F2_4"/>
    <property type="match status" value="1"/>
</dbReference>
<evidence type="ECO:0000256" key="7">
    <source>
        <dbReference type="ARBA" id="ARBA00022723"/>
    </source>
</evidence>
<dbReference type="GeneTree" id="ENSGT00940000155527"/>
<evidence type="ECO:0000256" key="27">
    <source>
        <dbReference type="PROSITE-ProRule" id="PRU00446"/>
    </source>
</evidence>
<dbReference type="FunFam" id="4.10.1240.10:FF:000004">
    <property type="entry name" value="Adhesion G protein-coupled receptor L3"/>
    <property type="match status" value="1"/>
</dbReference>
<feature type="compositionally biased region" description="Low complexity" evidence="28">
    <location>
        <begin position="431"/>
        <end position="455"/>
    </location>
</feature>
<feature type="domain" description="G-protein coupled receptors family 2 profile 1" evidence="32">
    <location>
        <begin position="493"/>
        <end position="549"/>
    </location>
</feature>
<keyword evidence="13" id="KW-0297">G-protein coupled receptor</keyword>
<evidence type="ECO:0000256" key="1">
    <source>
        <dbReference type="ARBA" id="ARBA00004282"/>
    </source>
</evidence>
<dbReference type="Pfam" id="PF02140">
    <property type="entry name" value="SUEL_Lectin"/>
    <property type="match status" value="1"/>
</dbReference>
<keyword evidence="10" id="KW-0965">Cell junction</keyword>
<dbReference type="Pfam" id="PF02793">
    <property type="entry name" value="HRM"/>
    <property type="match status" value="1"/>
</dbReference>
<evidence type="ECO:0000256" key="25">
    <source>
        <dbReference type="ARBA" id="ARBA00093488"/>
    </source>
</evidence>
<evidence type="ECO:0000256" key="12">
    <source>
        <dbReference type="ARBA" id="ARBA00023018"/>
    </source>
</evidence>
<dbReference type="PROSITE" id="PS50228">
    <property type="entry name" value="SUEL_LECTIN"/>
    <property type="match status" value="1"/>
</dbReference>
<protein>
    <recommendedName>
        <fullName evidence="22">Adhesion G protein-coupled receptor L3</fullName>
    </recommendedName>
    <alternativeName>
        <fullName evidence="23">Latrophilin-3</fullName>
    </alternativeName>
</protein>
<dbReference type="EMBL" id="AGCU01118896">
    <property type="status" value="NOT_ANNOTATED_CDS"/>
    <property type="molecule type" value="Genomic_DNA"/>
</dbReference>
<keyword evidence="6 29" id="KW-0812">Transmembrane</keyword>
<keyword evidence="37" id="KW-1185">Reference proteome</keyword>
<dbReference type="InterPro" id="IPR057244">
    <property type="entry name" value="GAIN_B"/>
</dbReference>
<dbReference type="OMA" id="WKVFLCP"/>
<dbReference type="GO" id="GO:0005509">
    <property type="term" value="F:calcium ion binding"/>
    <property type="evidence" value="ECO:0007669"/>
    <property type="project" value="UniProtKB-ARBA"/>
</dbReference>
<evidence type="ECO:0000313" key="36">
    <source>
        <dbReference type="Ensembl" id="ENSPSIP00000003056.1"/>
    </source>
</evidence>
<evidence type="ECO:0000259" key="35">
    <source>
        <dbReference type="PROSITE" id="PS51132"/>
    </source>
</evidence>
<dbReference type="EMBL" id="AGCU01118897">
    <property type="status" value="NOT_ANNOTATED_CDS"/>
    <property type="molecule type" value="Genomic_DNA"/>
</dbReference>
<keyword evidence="12" id="KW-0770">Synapse</keyword>
<dbReference type="FunFam" id="2.60.120.740:FF:000001">
    <property type="entry name" value="Adhesion G protein-coupled receptor L2"/>
    <property type="match status" value="1"/>
</dbReference>
<keyword evidence="14 29" id="KW-0472">Membrane</keyword>
<reference evidence="36" key="4">
    <citation type="submission" date="2025-09" db="UniProtKB">
        <authorList>
            <consortium name="Ensembl"/>
        </authorList>
    </citation>
    <scope>IDENTIFICATION</scope>
</reference>
<dbReference type="InterPro" id="IPR000203">
    <property type="entry name" value="GPS"/>
</dbReference>
<feature type="signal peptide" evidence="30">
    <location>
        <begin position="1"/>
        <end position="19"/>
    </location>
</feature>
<dbReference type="EMBL" id="AGCU01118894">
    <property type="status" value="NOT_ANNOTATED_CDS"/>
    <property type="molecule type" value="Genomic_DNA"/>
</dbReference>
<evidence type="ECO:0000256" key="24">
    <source>
        <dbReference type="ARBA" id="ARBA00093322"/>
    </source>
</evidence>
<dbReference type="GO" id="GO:0030424">
    <property type="term" value="C:axon"/>
    <property type="evidence" value="ECO:0007669"/>
    <property type="project" value="UniProtKB-SubCell"/>
</dbReference>
<dbReference type="CDD" id="cd22846">
    <property type="entry name" value="Gal_Rha_Lectin_LPHN3"/>
    <property type="match status" value="1"/>
</dbReference>
<dbReference type="Gene3D" id="4.10.1240.10">
    <property type="entry name" value="GPCR, family 2, extracellular hormone receptor domain"/>
    <property type="match status" value="1"/>
</dbReference>
<dbReference type="GO" id="GO:0007166">
    <property type="term" value="P:cell surface receptor signaling pathway"/>
    <property type="evidence" value="ECO:0007669"/>
    <property type="project" value="InterPro"/>
</dbReference>
<dbReference type="InterPro" id="IPR046338">
    <property type="entry name" value="GAIN_dom_sf"/>
</dbReference>
<dbReference type="PRINTS" id="PR01444">
    <property type="entry name" value="LATROPHILIN"/>
</dbReference>
<dbReference type="Pfam" id="PF16489">
    <property type="entry name" value="GAIN"/>
    <property type="match status" value="1"/>
</dbReference>
<dbReference type="GO" id="GO:0045211">
    <property type="term" value="C:postsynaptic membrane"/>
    <property type="evidence" value="ECO:0007669"/>
    <property type="project" value="UniProtKB-SubCell"/>
</dbReference>
<dbReference type="InterPro" id="IPR000922">
    <property type="entry name" value="Lectin_gal-bd_dom"/>
</dbReference>
<evidence type="ECO:0000313" key="37">
    <source>
        <dbReference type="Proteomes" id="UP000007267"/>
    </source>
</evidence>
<evidence type="ECO:0000256" key="28">
    <source>
        <dbReference type="SAM" id="MobiDB-lite"/>
    </source>
</evidence>
<keyword evidence="11 29" id="KW-1133">Transmembrane helix</keyword>
<evidence type="ECO:0000259" key="32">
    <source>
        <dbReference type="PROSITE" id="PS50227"/>
    </source>
</evidence>
<dbReference type="Gene3D" id="1.20.1070.10">
    <property type="entry name" value="Rhodopsin 7-helix transmembrane proteins"/>
    <property type="match status" value="1"/>
</dbReference>
<dbReference type="FunFam" id="1.20.1070.10:FF:000011">
    <property type="entry name" value="Adhesion G protein-coupled receptor L2"/>
    <property type="match status" value="1"/>
</dbReference>
<feature type="domain" description="GAIN-B" evidence="31">
    <location>
        <begin position="670"/>
        <end position="849"/>
    </location>
</feature>
<evidence type="ECO:0000256" key="23">
    <source>
        <dbReference type="ARBA" id="ARBA00082929"/>
    </source>
</evidence>
<reference evidence="37" key="2">
    <citation type="journal article" date="2013" name="Nat. Genet.">
        <title>The draft genomes of soft-shell turtle and green sea turtle yield insights into the development and evolution of the turtle-specific body plan.</title>
        <authorList>
            <person name="Wang Z."/>
            <person name="Pascual-Anaya J."/>
            <person name="Zadissa A."/>
            <person name="Li W."/>
            <person name="Niimura Y."/>
            <person name="Huang Z."/>
            <person name="Li C."/>
            <person name="White S."/>
            <person name="Xiong Z."/>
            <person name="Fang D."/>
            <person name="Wang B."/>
            <person name="Ming Y."/>
            <person name="Chen Y."/>
            <person name="Zheng Y."/>
            <person name="Kuraku S."/>
            <person name="Pignatelli M."/>
            <person name="Herrero J."/>
            <person name="Beal K."/>
            <person name="Nozawa M."/>
            <person name="Li Q."/>
            <person name="Wang J."/>
            <person name="Zhang H."/>
            <person name="Yu L."/>
            <person name="Shigenobu S."/>
            <person name="Wang J."/>
            <person name="Liu J."/>
            <person name="Flicek P."/>
            <person name="Searle S."/>
            <person name="Wang J."/>
            <person name="Kuratani S."/>
            <person name="Yin Y."/>
            <person name="Aken B."/>
            <person name="Zhang G."/>
            <person name="Irie N."/>
        </authorList>
    </citation>
    <scope>NUCLEOTIDE SEQUENCE [LARGE SCALE GENOMIC DNA]</scope>
    <source>
        <strain evidence="37">Daiwa-1</strain>
    </source>
</reference>
<dbReference type="Pfam" id="PF02354">
    <property type="entry name" value="Latrophilin"/>
    <property type="match status" value="2"/>
</dbReference>
<dbReference type="EMBL" id="AGCU01118901">
    <property type="status" value="NOT_ANNOTATED_CDS"/>
    <property type="molecule type" value="Genomic_DNA"/>
</dbReference>
<keyword evidence="15 27" id="KW-1015">Disulfide bond</keyword>
<dbReference type="Gene3D" id="2.60.120.740">
    <property type="match status" value="1"/>
</dbReference>
<keyword evidence="17" id="KW-0325">Glycoprotein</keyword>
<dbReference type="SMART" id="SM00303">
    <property type="entry name" value="GPS"/>
    <property type="match status" value="1"/>
</dbReference>
<reference evidence="37" key="1">
    <citation type="submission" date="2011-10" db="EMBL/GenBank/DDBJ databases">
        <authorList>
            <consortium name="Soft-shell Turtle Genome Consortium"/>
        </authorList>
    </citation>
    <scope>NUCLEOTIDE SEQUENCE [LARGE SCALE GENOMIC DNA]</scope>
    <source>
        <strain evidence="37">Daiwa-1</strain>
    </source>
</reference>
<evidence type="ECO:0000259" key="31">
    <source>
        <dbReference type="PROSITE" id="PS50221"/>
    </source>
</evidence>
<evidence type="ECO:0000256" key="26">
    <source>
        <dbReference type="ARBA" id="ARBA00093538"/>
    </source>
</evidence>
<evidence type="ECO:0000256" key="20">
    <source>
        <dbReference type="ARBA" id="ARBA00023273"/>
    </source>
</evidence>
<dbReference type="Proteomes" id="UP000007267">
    <property type="component" value="Unassembled WGS sequence"/>
</dbReference>
<dbReference type="EMBL" id="AGCU01118902">
    <property type="status" value="NOT_ANNOTATED_CDS"/>
    <property type="molecule type" value="Genomic_DNA"/>
</dbReference>
<reference evidence="36" key="3">
    <citation type="submission" date="2025-08" db="UniProtKB">
        <authorList>
            <consortium name="Ensembl"/>
        </authorList>
    </citation>
    <scope>IDENTIFICATION</scope>
</reference>
<dbReference type="GO" id="GO:0007189">
    <property type="term" value="P:adenylate cyclase-activating G protein-coupled receptor signaling pathway"/>
    <property type="evidence" value="ECO:0007669"/>
    <property type="project" value="TreeGrafter"/>
</dbReference>
<dbReference type="InterPro" id="IPR003924">
    <property type="entry name" value="GPCR_2_latrophilin"/>
</dbReference>
<feature type="disulfide bond" evidence="27">
    <location>
        <begin position="130"/>
        <end position="312"/>
    </location>
</feature>
<dbReference type="PANTHER" id="PTHR12011">
    <property type="entry name" value="ADHESION G-PROTEIN COUPLED RECEPTOR"/>
    <property type="match status" value="1"/>
</dbReference>
<keyword evidence="7" id="KW-0479">Metal-binding</keyword>
<dbReference type="SMART" id="SM00284">
    <property type="entry name" value="OLF"/>
    <property type="match status" value="1"/>
</dbReference>
<feature type="domain" description="SUEL-type lectin" evidence="33">
    <location>
        <begin position="35"/>
        <end position="124"/>
    </location>
</feature>
<evidence type="ECO:0000256" key="29">
    <source>
        <dbReference type="SAM" id="Phobius"/>
    </source>
</evidence>
<feature type="transmembrane region" description="Helical" evidence="29">
    <location>
        <begin position="861"/>
        <end position="884"/>
    </location>
</feature>
<evidence type="ECO:0000256" key="11">
    <source>
        <dbReference type="ARBA" id="ARBA00022989"/>
    </source>
</evidence>
<dbReference type="FunFam" id="2.60.220.50:FF:000001">
    <property type="entry name" value="Adhesion G protein-coupled receptor L2"/>
    <property type="match status" value="1"/>
</dbReference>
<evidence type="ECO:0000256" key="17">
    <source>
        <dbReference type="ARBA" id="ARBA00023180"/>
    </source>
</evidence>
<comment type="subcellular location">
    <subcellularLocation>
        <location evidence="1">Cell junction</location>
    </subcellularLocation>
    <subcellularLocation>
        <location evidence="2">Cell projection</location>
        <location evidence="2">Axon</location>
    </subcellularLocation>
    <subcellularLocation>
        <location evidence="21">Postsynaptic cell membrane</location>
        <topology evidence="21">Multi-pass membrane protein</topology>
    </subcellularLocation>
</comment>
<dbReference type="EMBL" id="AGCU01118903">
    <property type="status" value="NOT_ANNOTATED_CDS"/>
    <property type="molecule type" value="Genomic_DNA"/>
</dbReference>
<dbReference type="PANTHER" id="PTHR12011:SF60">
    <property type="entry name" value="ADHESION G PROTEIN-COUPLED RECEPTOR L3"/>
    <property type="match status" value="1"/>
</dbReference>
<evidence type="ECO:0000259" key="34">
    <source>
        <dbReference type="PROSITE" id="PS50261"/>
    </source>
</evidence>
<dbReference type="InterPro" id="IPR036445">
    <property type="entry name" value="GPCR_2_extracell_dom_sf"/>
</dbReference>
<evidence type="ECO:0000256" key="10">
    <source>
        <dbReference type="ARBA" id="ARBA00022949"/>
    </source>
</evidence>
<dbReference type="InterPro" id="IPR032471">
    <property type="entry name" value="AGRL2-4_GAIN_subdom_A"/>
</dbReference>
<dbReference type="InterPro" id="IPR000832">
    <property type="entry name" value="GPCR_2_secretin-like"/>
</dbReference>
<dbReference type="InterPro" id="IPR017981">
    <property type="entry name" value="GPCR_2-like_7TM"/>
</dbReference>
<feature type="transmembrane region" description="Helical" evidence="29">
    <location>
        <begin position="1003"/>
        <end position="1026"/>
    </location>
</feature>
<feature type="compositionally biased region" description="Polar residues" evidence="28">
    <location>
        <begin position="420"/>
        <end position="430"/>
    </location>
</feature>
<proteinExistence type="inferred from homology"/>
<feature type="transmembrane region" description="Helical" evidence="29">
    <location>
        <begin position="963"/>
        <end position="983"/>
    </location>
</feature>
<dbReference type="Pfam" id="PF00002">
    <property type="entry name" value="7tm_2"/>
    <property type="match status" value="1"/>
</dbReference>
<dbReference type="EMBL" id="AGCU01118900">
    <property type="status" value="NOT_ANNOTATED_CDS"/>
    <property type="molecule type" value="Genomic_DNA"/>
</dbReference>
<dbReference type="InterPro" id="IPR001879">
    <property type="entry name" value="GPCR_2_extracellular_dom"/>
</dbReference>
<dbReference type="Pfam" id="PF01825">
    <property type="entry name" value="GPS"/>
    <property type="match status" value="1"/>
</dbReference>
<dbReference type="GO" id="GO:0098742">
    <property type="term" value="P:cell-cell adhesion via plasma-membrane adhesion molecules"/>
    <property type="evidence" value="ECO:0007669"/>
    <property type="project" value="UniProtKB-ARBA"/>
</dbReference>
<evidence type="ECO:0000256" key="13">
    <source>
        <dbReference type="ARBA" id="ARBA00023040"/>
    </source>
</evidence>
<evidence type="ECO:0000256" key="21">
    <source>
        <dbReference type="ARBA" id="ARBA00034104"/>
    </source>
</evidence>
<evidence type="ECO:0000256" key="8">
    <source>
        <dbReference type="ARBA" id="ARBA00022729"/>
    </source>
</evidence>
<evidence type="ECO:0000256" key="22">
    <source>
        <dbReference type="ARBA" id="ARBA00070289"/>
    </source>
</evidence>
<feature type="region of interest" description="Disordered" evidence="28">
    <location>
        <begin position="406"/>
        <end position="472"/>
    </location>
</feature>
<dbReference type="eggNOG" id="KOG4193">
    <property type="taxonomic scope" value="Eukaryota"/>
</dbReference>
<dbReference type="EMBL" id="AGCU01118898">
    <property type="status" value="NOT_ANNOTATED_CDS"/>
    <property type="molecule type" value="Genomic_DNA"/>
</dbReference>
<dbReference type="InterPro" id="IPR017983">
    <property type="entry name" value="GPCR_2_secretin-like_CS"/>
</dbReference>
<dbReference type="GO" id="GO:0070161">
    <property type="term" value="C:anchoring junction"/>
    <property type="evidence" value="ECO:0007669"/>
    <property type="project" value="UniProtKB-SubCell"/>
</dbReference>
<feature type="transmembrane region" description="Helical" evidence="29">
    <location>
        <begin position="896"/>
        <end position="914"/>
    </location>
</feature>
<dbReference type="EMBL" id="AGCU01118899">
    <property type="status" value="NOT_ANNOTATED_CDS"/>
    <property type="molecule type" value="Genomic_DNA"/>
</dbReference>
<comment type="subunit">
    <text evidence="26">Heterodimer of 2 chains generated by proteolytic processing; the large extracellular N-terminal fragment and the membrane-bound C-terminal fragment predominantly remain associated and non-covalently linked. Interacts (via olfactomedin-like domain) with FLRT1 (via extracellular domain). Interacts (via olfactomedin-like domain) with FLRT2 (via extracellular domain). Interacts (via olfactomedin-like domain) with FLRT3 (via extracellular domain); the interaction is direct. Interacts (via extracellular domain) with TENM1. Interacts (via extracellular domain) with TENM2. Interacts (via extracellular domain) with TENM3. Identified in a complex with FLRT3 and UNC5B; does not interact with UNC5B by itself. Identified in a complex with FLRT3 and UNC5D; does not interact with UNC5D by itself.</text>
</comment>
<dbReference type="SUPFAM" id="SSF81321">
    <property type="entry name" value="Family A G protein-coupled receptor-like"/>
    <property type="match status" value="1"/>
</dbReference>
<dbReference type="PROSITE" id="PS50227">
    <property type="entry name" value="G_PROTEIN_RECEP_F2_3"/>
    <property type="match status" value="1"/>
</dbReference>
<evidence type="ECO:0000256" key="3">
    <source>
        <dbReference type="ARBA" id="ARBA00010933"/>
    </source>
</evidence>
<dbReference type="InterPro" id="IPR003112">
    <property type="entry name" value="Olfac-like_dom"/>
</dbReference>
<dbReference type="eggNOG" id="KOG3545">
    <property type="taxonomic scope" value="Eukaryota"/>
</dbReference>
<comment type="similarity">
    <text evidence="3">Belongs to the G-protein coupled receptor 2 family. LN-TM7 subfamily.</text>
</comment>
<comment type="function">
    <text evidence="24">Orphan adhesion G-protein coupled receptor (aGPCR), which mediates synapse specificity. Ligand binding causes a conformation change that triggers signaling via guanine nucleotide-binding proteins (G proteins) and modulates the activity of downstream effectors, such as adenylate cyclase. Isoform 1 is specifically coupled to G(s) G proteins and mediates activation of adenylate cyclase activity. Following G-protein coupled receptor activation, undergoes liquid-liquid phase transition, associates with (1) cell adhesion molecules that are expressed at the surface of adjacent cells, as well as (2) PDZ-containing proteins, such as SHANK3 and DLG4, in the cytoplasm to direct synapse formation.</text>
</comment>
<evidence type="ECO:0000256" key="9">
    <source>
        <dbReference type="ARBA" id="ARBA00022734"/>
    </source>
</evidence>
<dbReference type="Pfam" id="PF02191">
    <property type="entry name" value="OLF"/>
    <property type="match status" value="1"/>
</dbReference>
<dbReference type="InterPro" id="IPR003334">
    <property type="entry name" value="GPCR_2_latrophilin_rcpt_C"/>
</dbReference>
<comment type="subunit">
    <text evidence="25">Interacts (via PDZ-binding motif) with SHANK3. Interacts (via PDZ-binding motif) with DLG4.</text>
</comment>
<evidence type="ECO:0000256" key="30">
    <source>
        <dbReference type="SAM" id="SignalP"/>
    </source>
</evidence>
<evidence type="ECO:0000256" key="18">
    <source>
        <dbReference type="ARBA" id="ARBA00023224"/>
    </source>
</evidence>
<feature type="chain" id="PRO_5003903752" description="Adhesion G protein-coupled receptor L3" evidence="30">
    <location>
        <begin position="20"/>
        <end position="1443"/>
    </location>
</feature>
<dbReference type="InterPro" id="IPR043159">
    <property type="entry name" value="Lectin_gal-bd_sf"/>
</dbReference>
<evidence type="ECO:0000256" key="5">
    <source>
        <dbReference type="ARBA" id="ARBA00022553"/>
    </source>
</evidence>
<dbReference type="GO" id="GO:0030246">
    <property type="term" value="F:carbohydrate binding"/>
    <property type="evidence" value="ECO:0007669"/>
    <property type="project" value="UniProtKB-KW"/>
</dbReference>
<keyword evidence="5" id="KW-0597">Phosphoprotein</keyword>
<feature type="transmembrane region" description="Helical" evidence="29">
    <location>
        <begin position="1047"/>
        <end position="1070"/>
    </location>
</feature>
<evidence type="ECO:0000256" key="2">
    <source>
        <dbReference type="ARBA" id="ARBA00004489"/>
    </source>
</evidence>
<dbReference type="Gene3D" id="2.60.220.50">
    <property type="match status" value="1"/>
</dbReference>
<evidence type="ECO:0000256" key="19">
    <source>
        <dbReference type="ARBA" id="ARBA00023257"/>
    </source>
</evidence>
<feature type="transmembrane region" description="Helical" evidence="29">
    <location>
        <begin position="920"/>
        <end position="942"/>
    </location>
</feature>
<sequence length="1443" mass="160881">MWSSQLLLFTMLLAPAVHAFSRAPVPMAVVRRELSCESYPIELRCPGTDVIMIESANYGRTDDKICDSDPAQMENIRCYLPDAYKIMTQRCSNRTQCAVVAGPDVFPDPCPGTYKYLEVQYECVPYIFLCPGLLKGVYQSEHLFESDHQSGAWCKDPLQASDKIYYMPWTPYRTDTLTEYSSKDDFIAGRPTTTYKLPHRVDGTGFVVYDGALFFNKERTRNIVKFDLRTRIKSGEAIIANANYHDTSPYRWGGKSDIDLAVDENGLWVIYATEQNNGKIVISQLNPYTLRIEGTWDTAYDKRSASNAFMICGILYVVKSVYEDDDNEATGNKIDYIYNTDQSKDSLVDVPFPNSYQYIAAVDYNPRDNLLYVWNNYHVVKYSLDFGPLDSRSGQAHHGQVSYIAPPIHLDSDPERPPSKVSTSRAHGQGSTTTSTTLLLPATSTGRTTTASAVGRRNRSTSTPSPVVDVPDDMTTPLPPASSQLPAVGAESCEAVEAREIMWFRTRQGQLAKQPCPMGTVGVSTFLCLAPDGIWDPQGPDLSNCSSPWVNHITQKLKSGETAANIARELAEQTKTHLNAGDITYSVRAMDQLVGLLDVQLRNLTPGGKDSAARSLNKAMVETVNNLLQPQALNAWRDLTASDQLRAATMLLDTVEESAFVLADNLLKSDIVRENTDNIQLEVARLSTDGNLEDLKFPQNMGHGSAIQLSANTLKQNGRNGEIRVAFVLYNNLGHYLSTENASMKLGTEAMSTNHSVIVNSPVITAAINKEFSNKVYLADPVVFTVKHIKQSEEIFNPNCSFWNYSKHTMTGYWSKQGCRLLTTNKTHTTCSCNHLTNFAVLMAHVEVKHSDTVHDLLLDVITWVGILLSLVCLLICIFTFCFFRGLQSDRNTIHKNLCISLFVAELLFLIGINRTDQPIACAVFAALLHFFFLAAFTWMFLEGVQLYIMLVEVFESEHSRRKYFYLVGYGMPALIVAVSAAVDYRSYGTDKVCWLRLDTYFIWSFIGPATLIIMLNVIFLGIALYKMFHHTAILKPESGCLDNIKSWVIGAIALLCLLGLTWAFGLMYINESTVVMAYLFTIFNSLQGMFIFIFHCVLQKKVRKEYGKCLRTHCCSGKSTESSIGSGKTSGSRTPGRYSTGSQSRIRRMWNDTVRKQSESSFITGDINSSASLNREGLLNNARDTSVMDTLPLNGNHGNSYSIASGEYLSNCVQIIDRGYNNHNETALEKKILKELTSNYIPSYLNNHERASEQNRNLVNKLVNNIGSATEDDAIVLDDATSFNHEESLGLELIHEESDAPLLPPRVYSAENHQPHHYTRRRIPQDNSESFFPLLTNEHTEDHQSPNRDSLYTSMPVLAGMPVTESVTTSTQTDPPAAKSGDADDVYYKSMPNLGSRNHVHQLHTYYQLGRGSSDGFIVPPSKDGTSPEESSKGPAHLVTSL</sequence>
<dbReference type="SMART" id="SM00008">
    <property type="entry name" value="HormR"/>
    <property type="match status" value="1"/>
</dbReference>
<keyword evidence="9" id="KW-0430">Lectin</keyword>
<dbReference type="PROSITE" id="PS00650">
    <property type="entry name" value="G_PROTEIN_RECEP_F2_2"/>
    <property type="match status" value="1"/>
</dbReference>
<organism evidence="36 37">
    <name type="scientific">Pelodiscus sinensis</name>
    <name type="common">Chinese softshell turtle</name>
    <name type="synonym">Trionyx sinensis</name>
    <dbReference type="NCBI Taxonomy" id="13735"/>
    <lineage>
        <taxon>Eukaryota</taxon>
        <taxon>Metazoa</taxon>
        <taxon>Chordata</taxon>
        <taxon>Craniata</taxon>
        <taxon>Vertebrata</taxon>
        <taxon>Euteleostomi</taxon>
        <taxon>Archelosauria</taxon>
        <taxon>Testudinata</taxon>
        <taxon>Testudines</taxon>
        <taxon>Cryptodira</taxon>
        <taxon>Trionychia</taxon>
        <taxon>Trionychidae</taxon>
        <taxon>Pelodiscus</taxon>
    </lineage>
</organism>
<dbReference type="eggNOG" id="KOG4729">
    <property type="taxonomic scope" value="Eukaryota"/>
</dbReference>
<dbReference type="PRINTS" id="PR00249">
    <property type="entry name" value="GPCRSECRETIN"/>
</dbReference>
<keyword evidence="19" id="KW-0628">Postsynaptic cell membrane</keyword>
<dbReference type="Ensembl" id="ENSPSIT00000003068.1">
    <property type="protein sequence ID" value="ENSPSIP00000003056.1"/>
    <property type="gene ID" value="ENSPSIG00000002943.1"/>
</dbReference>
<evidence type="ECO:0000256" key="15">
    <source>
        <dbReference type="ARBA" id="ARBA00023157"/>
    </source>
</evidence>
<evidence type="ECO:0000256" key="6">
    <source>
        <dbReference type="ARBA" id="ARBA00022692"/>
    </source>
</evidence>
<accession>K7F4U6</accession>
<evidence type="ECO:0000256" key="14">
    <source>
        <dbReference type="ARBA" id="ARBA00023136"/>
    </source>
</evidence>
<keyword evidence="16" id="KW-0675">Receptor</keyword>
<feature type="domain" description="G-protein coupled receptors family 2 profile 2" evidence="34">
    <location>
        <begin position="859"/>
        <end position="1100"/>
    </location>
</feature>
<keyword evidence="18" id="KW-0807">Transducer</keyword>
<feature type="domain" description="Olfactomedin-like" evidence="35">
    <location>
        <begin position="129"/>
        <end position="388"/>
    </location>
</feature>
<keyword evidence="4" id="KW-1003">Cell membrane</keyword>
<dbReference type="PROSITE" id="PS51132">
    <property type="entry name" value="OLF"/>
    <property type="match status" value="1"/>
</dbReference>
<keyword evidence="8 30" id="KW-0732">Signal</keyword>
<keyword evidence="20" id="KW-0966">Cell projection</keyword>
<dbReference type="GO" id="GO:0160221">
    <property type="term" value="P:Rho-activating G protein-coupled receptor signaling pathway"/>
    <property type="evidence" value="ECO:0007669"/>
    <property type="project" value="UniProtKB-ARBA"/>
</dbReference>
<name>K7F4U6_PELSI</name>
<dbReference type="GO" id="GO:0004930">
    <property type="term" value="F:G protein-coupled receptor activity"/>
    <property type="evidence" value="ECO:0007669"/>
    <property type="project" value="UniProtKB-KW"/>
</dbReference>
<dbReference type="PROSITE" id="PS50221">
    <property type="entry name" value="GAIN_B"/>
    <property type="match status" value="1"/>
</dbReference>
<feature type="region of interest" description="Disordered" evidence="28">
    <location>
        <begin position="1119"/>
        <end position="1142"/>
    </location>
</feature>
<evidence type="ECO:0000259" key="33">
    <source>
        <dbReference type="PROSITE" id="PS50228"/>
    </source>
</evidence>
<dbReference type="EMBL" id="AGCU01118895">
    <property type="status" value="NOT_ANNOTATED_CDS"/>
    <property type="molecule type" value="Genomic_DNA"/>
</dbReference>
<dbReference type="STRING" id="13735.ENSPSIP00000003056"/>